<gene>
    <name evidence="1" type="ORF">J2W36_002598</name>
</gene>
<name>A0ABT9S7Z6_9BURK</name>
<keyword evidence="2" id="KW-1185">Reference proteome</keyword>
<sequence>MTSPTPLPDDTRERLRHVSVATLCTQLFKRGFRNVYLQQVRRLTTPSSGNLVGPAFTMRNIPAREDIDQIGAFDDPNHPQRKGIESVPPGHVLVIDCRGETRVASGGQILTTRLKVRGAAGLVSDGPVRDSGPISQMDFPVYCAGGSAPLNLIHHHAIDLNVPIGCGGVPVYPGDVMVGDDEGVVVIPQHLADEVARDAVEQEKMEAFILERIEGGARLAGTYPPNAETRAAFDGWRKEKGV</sequence>
<reference evidence="1 2" key="1">
    <citation type="submission" date="2023-07" db="EMBL/GenBank/DDBJ databases">
        <title>Sorghum-associated microbial communities from plants grown in Nebraska, USA.</title>
        <authorList>
            <person name="Schachtman D."/>
        </authorList>
    </citation>
    <scope>NUCLEOTIDE SEQUENCE [LARGE SCALE GENOMIC DNA]</scope>
    <source>
        <strain evidence="1 2">DS1607</strain>
    </source>
</reference>
<proteinExistence type="predicted"/>
<protein>
    <submittedName>
        <fullName evidence="1">Regulator of RNase E activity RraA</fullName>
    </submittedName>
</protein>
<comment type="caution">
    <text evidence="1">The sequence shown here is derived from an EMBL/GenBank/DDBJ whole genome shotgun (WGS) entry which is preliminary data.</text>
</comment>
<dbReference type="PANTHER" id="PTHR33254">
    <property type="entry name" value="4-HYDROXY-4-METHYL-2-OXOGLUTARATE ALDOLASE 3-RELATED"/>
    <property type="match status" value="1"/>
</dbReference>
<dbReference type="Pfam" id="PF03737">
    <property type="entry name" value="RraA-like"/>
    <property type="match status" value="1"/>
</dbReference>
<dbReference type="Gene3D" id="3.50.30.40">
    <property type="entry name" value="Ribonuclease E inhibitor RraA/RraA-like"/>
    <property type="match status" value="1"/>
</dbReference>
<dbReference type="Proteomes" id="UP001226867">
    <property type="component" value="Unassembled WGS sequence"/>
</dbReference>
<dbReference type="SUPFAM" id="SSF89562">
    <property type="entry name" value="RraA-like"/>
    <property type="match status" value="1"/>
</dbReference>
<dbReference type="InterPro" id="IPR005493">
    <property type="entry name" value="RraA/RraA-like"/>
</dbReference>
<dbReference type="InterPro" id="IPR036704">
    <property type="entry name" value="RraA/RraA-like_sf"/>
</dbReference>
<dbReference type="RefSeq" id="WP_307690141.1">
    <property type="nucleotide sequence ID" value="NZ_JAUSRO010000007.1"/>
</dbReference>
<evidence type="ECO:0000313" key="2">
    <source>
        <dbReference type="Proteomes" id="UP001226867"/>
    </source>
</evidence>
<dbReference type="EMBL" id="JAUSRO010000007">
    <property type="protein sequence ID" value="MDP9900335.1"/>
    <property type="molecule type" value="Genomic_DNA"/>
</dbReference>
<organism evidence="1 2">
    <name type="scientific">Variovorax ginsengisoli</name>
    <dbReference type="NCBI Taxonomy" id="363844"/>
    <lineage>
        <taxon>Bacteria</taxon>
        <taxon>Pseudomonadati</taxon>
        <taxon>Pseudomonadota</taxon>
        <taxon>Betaproteobacteria</taxon>
        <taxon>Burkholderiales</taxon>
        <taxon>Comamonadaceae</taxon>
        <taxon>Variovorax</taxon>
    </lineage>
</organism>
<evidence type="ECO:0000313" key="1">
    <source>
        <dbReference type="EMBL" id="MDP9900335.1"/>
    </source>
</evidence>
<accession>A0ABT9S7Z6</accession>
<dbReference type="PANTHER" id="PTHR33254:SF16">
    <property type="entry name" value="BLR3842 PROTEIN"/>
    <property type="match status" value="1"/>
</dbReference>
<dbReference type="CDD" id="cd16841">
    <property type="entry name" value="RraA_family"/>
    <property type="match status" value="1"/>
</dbReference>
<dbReference type="NCBIfam" id="NF006093">
    <property type="entry name" value="PRK08245.1"/>
    <property type="match status" value="1"/>
</dbReference>